<reference evidence="1" key="1">
    <citation type="submission" date="2024-02" db="EMBL/GenBank/DDBJ databases">
        <authorList>
            <consortium name="ELIXIR-Norway"/>
            <consortium name="Elixir Norway"/>
        </authorList>
    </citation>
    <scope>NUCLEOTIDE SEQUENCE</scope>
</reference>
<sequence length="71" mass="7566">MELCLMMYFTQVVEVETRQSSANTNIIDLGGSLVAARDQQPSSSPLLVTPAAFVSKHSPHTTSTALQSTVA</sequence>
<dbReference type="EMBL" id="OZ020107">
    <property type="protein sequence ID" value="CAK9259335.1"/>
    <property type="molecule type" value="Genomic_DNA"/>
</dbReference>
<keyword evidence="2" id="KW-1185">Reference proteome</keyword>
<evidence type="ECO:0000313" key="2">
    <source>
        <dbReference type="Proteomes" id="UP001497444"/>
    </source>
</evidence>
<proteinExistence type="predicted"/>
<protein>
    <submittedName>
        <fullName evidence="1">Uncharacterized protein</fullName>
    </submittedName>
</protein>
<gene>
    <name evidence="1" type="ORF">CSSPJE1EN1_LOCUS4813</name>
</gene>
<organism evidence="1 2">
    <name type="scientific">Sphagnum jensenii</name>
    <dbReference type="NCBI Taxonomy" id="128206"/>
    <lineage>
        <taxon>Eukaryota</taxon>
        <taxon>Viridiplantae</taxon>
        <taxon>Streptophyta</taxon>
        <taxon>Embryophyta</taxon>
        <taxon>Bryophyta</taxon>
        <taxon>Sphagnophytina</taxon>
        <taxon>Sphagnopsida</taxon>
        <taxon>Sphagnales</taxon>
        <taxon>Sphagnaceae</taxon>
        <taxon>Sphagnum</taxon>
    </lineage>
</organism>
<dbReference type="Proteomes" id="UP001497444">
    <property type="component" value="Chromosome 12"/>
</dbReference>
<evidence type="ECO:0000313" key="1">
    <source>
        <dbReference type="EMBL" id="CAK9259335.1"/>
    </source>
</evidence>
<accession>A0ABP0W1X7</accession>
<name>A0ABP0W1X7_9BRYO</name>